<evidence type="ECO:0000256" key="1">
    <source>
        <dbReference type="SAM" id="MobiDB-lite"/>
    </source>
</evidence>
<organism evidence="3">
    <name type="scientific">Xanthomonas campestris pv. campestris</name>
    <dbReference type="NCBI Taxonomy" id="340"/>
    <lineage>
        <taxon>Bacteria</taxon>
        <taxon>Pseudomonadati</taxon>
        <taxon>Pseudomonadota</taxon>
        <taxon>Gammaproteobacteria</taxon>
        <taxon>Lysobacterales</taxon>
        <taxon>Lysobacteraceae</taxon>
        <taxon>Xanthomonas</taxon>
    </lineage>
</organism>
<dbReference type="PROSITE" id="PS51257">
    <property type="entry name" value="PROKAR_LIPOPROTEIN"/>
    <property type="match status" value="1"/>
</dbReference>
<geneLocation type="plasmid" evidence="3">
    <name>I</name>
</geneLocation>
<gene>
    <name evidence="3" type="ORF">pXCCB1459_0024</name>
</gene>
<evidence type="ECO:0000313" key="3">
    <source>
        <dbReference type="EMBL" id="CEO96453.1"/>
    </source>
</evidence>
<proteinExistence type="predicted"/>
<dbReference type="AlphaFoldDB" id="A0A0C7KFA1"/>
<keyword evidence="3" id="KW-0614">Plasmid</keyword>
<name>A0A0C7KFA1_XANCE</name>
<dbReference type="EMBL" id="LN811400">
    <property type="protein sequence ID" value="CEO96453.1"/>
    <property type="molecule type" value="Genomic_DNA"/>
</dbReference>
<sequence length="124" mass="12915">MSARVLAALVLAAVSLAGCTAQPAGKSCEQTLTCEAPEVLPKTVPAKCGCDLLFDEECRALIDRTYGKSAGSNLKTRLVLANAYGDAAQRACPPAPGQPAGKQKRSDAFAPSTVKPAKPIGEWW</sequence>
<feature type="signal peptide" evidence="2">
    <location>
        <begin position="1"/>
        <end position="23"/>
    </location>
</feature>
<evidence type="ECO:0000256" key="2">
    <source>
        <dbReference type="SAM" id="SignalP"/>
    </source>
</evidence>
<protein>
    <submittedName>
        <fullName evidence="3">Uncharacterized protein</fullName>
    </submittedName>
</protein>
<feature type="region of interest" description="Disordered" evidence="1">
    <location>
        <begin position="90"/>
        <end position="124"/>
    </location>
</feature>
<keyword evidence="2" id="KW-0732">Signal</keyword>
<reference evidence="3" key="1">
    <citation type="submission" date="2015-01" db="EMBL/GenBank/DDBJ databases">
        <authorList>
            <person name="Wibberg Daniel"/>
        </authorList>
    </citation>
    <scope>NUCLEOTIDE SEQUENCE</scope>
    <source>
        <strain evidence="3">B-1459</strain>
        <plasmid evidence="3">I</plasmid>
    </source>
</reference>
<accession>A0A0C7KFA1</accession>
<feature type="chain" id="PRO_5002201158" evidence="2">
    <location>
        <begin position="24"/>
        <end position="124"/>
    </location>
</feature>